<evidence type="ECO:0000256" key="4">
    <source>
        <dbReference type="ARBA" id="ARBA00022989"/>
    </source>
</evidence>
<evidence type="ECO:0000256" key="3">
    <source>
        <dbReference type="ARBA" id="ARBA00022692"/>
    </source>
</evidence>
<reference evidence="8" key="1">
    <citation type="submission" date="2016-09" db="EMBL/GenBank/DDBJ databases">
        <authorList>
            <person name="Koehorst J."/>
        </authorList>
    </citation>
    <scope>NUCLEOTIDE SEQUENCE [LARGE SCALE GENOMIC DNA]</scope>
</reference>
<feature type="transmembrane region" description="Helical" evidence="6">
    <location>
        <begin position="66"/>
        <end position="84"/>
    </location>
</feature>
<keyword evidence="8" id="KW-1185">Reference proteome</keyword>
<organism evidence="7 8">
    <name type="scientific">Akkermansia glycaniphila</name>
    <dbReference type="NCBI Taxonomy" id="1679444"/>
    <lineage>
        <taxon>Bacteria</taxon>
        <taxon>Pseudomonadati</taxon>
        <taxon>Verrucomicrobiota</taxon>
        <taxon>Verrucomicrobiia</taxon>
        <taxon>Verrucomicrobiales</taxon>
        <taxon>Akkermansiaceae</taxon>
        <taxon>Akkermansia</taxon>
    </lineage>
</organism>
<name>A0A1C7PB46_9BACT</name>
<dbReference type="GO" id="GO:0005886">
    <property type="term" value="C:plasma membrane"/>
    <property type="evidence" value="ECO:0007669"/>
    <property type="project" value="TreeGrafter"/>
</dbReference>
<protein>
    <submittedName>
        <fullName evidence="7">Uncharacterized protein family (Upf0014)</fullName>
    </submittedName>
</protein>
<feature type="transmembrane region" description="Helical" evidence="6">
    <location>
        <begin position="39"/>
        <end position="60"/>
    </location>
</feature>
<dbReference type="PATRIC" id="fig|1679444.3.peg.1053"/>
<evidence type="ECO:0000256" key="1">
    <source>
        <dbReference type="ARBA" id="ARBA00004141"/>
    </source>
</evidence>
<sequence>MNNTSYMEIGLVPLFLSVGFVLLSCTLSFIRGLGLEKSLLLATARTFIQLFAVGYILQFLFQSGQWYWVAAFFIASILTATQIVRGNVGKQSTSYLLPSFASILLTSFFILTVVTGGIIEVNPWWDARFFIPIGGMIISNTMNALGISLGYYFKQMEARRGEVEMRLLLGASPAEASQPIVREALVLGMRPSINTMMSVGIVALPGMMTGQILAGADPVQAIRYQIVVLLMISTATALGSFLCLEWIRRRRFTRQGTLRS</sequence>
<dbReference type="STRING" id="1679444.PYTT_0639"/>
<keyword evidence="3 6" id="KW-0812">Transmembrane</keyword>
<evidence type="ECO:0000256" key="6">
    <source>
        <dbReference type="SAM" id="Phobius"/>
    </source>
</evidence>
<feature type="transmembrane region" description="Helical" evidence="6">
    <location>
        <begin position="197"/>
        <end position="216"/>
    </location>
</feature>
<feature type="transmembrane region" description="Helical" evidence="6">
    <location>
        <begin position="131"/>
        <end position="153"/>
    </location>
</feature>
<gene>
    <name evidence="7" type="ORF">PYTT_0639</name>
</gene>
<comment type="subcellular location">
    <subcellularLocation>
        <location evidence="1">Membrane</location>
        <topology evidence="1">Multi-pass membrane protein</topology>
    </subcellularLocation>
</comment>
<dbReference type="KEGG" id="agl:PYTT_0639"/>
<dbReference type="Proteomes" id="UP000176204">
    <property type="component" value="Chromosome I"/>
</dbReference>
<dbReference type="RefSeq" id="WP_067777056.1">
    <property type="nucleotide sequence ID" value="NZ_JACVVN010000012.1"/>
</dbReference>
<feature type="transmembrane region" description="Helical" evidence="6">
    <location>
        <begin position="222"/>
        <end position="244"/>
    </location>
</feature>
<dbReference type="PANTHER" id="PTHR30028:SF0">
    <property type="entry name" value="PROTEIN ALUMINUM SENSITIVE 3"/>
    <property type="match status" value="1"/>
</dbReference>
<evidence type="ECO:0000313" key="8">
    <source>
        <dbReference type="Proteomes" id="UP000176204"/>
    </source>
</evidence>
<proteinExistence type="inferred from homology"/>
<dbReference type="PANTHER" id="PTHR30028">
    <property type="entry name" value="UPF0014 INNER MEMBRANE PROTEIN YBBM-RELATED"/>
    <property type="match status" value="1"/>
</dbReference>
<dbReference type="OrthoDB" id="9791807at2"/>
<feature type="transmembrane region" description="Helical" evidence="6">
    <location>
        <begin position="6"/>
        <end position="27"/>
    </location>
</feature>
<keyword evidence="5 6" id="KW-0472">Membrane</keyword>
<keyword evidence="4 6" id="KW-1133">Transmembrane helix</keyword>
<comment type="similarity">
    <text evidence="2">Belongs to the UPF0014 family.</text>
</comment>
<dbReference type="InterPro" id="IPR005226">
    <property type="entry name" value="UPF0014_fam"/>
</dbReference>
<feature type="transmembrane region" description="Helical" evidence="6">
    <location>
        <begin position="96"/>
        <end position="119"/>
    </location>
</feature>
<evidence type="ECO:0000256" key="2">
    <source>
        <dbReference type="ARBA" id="ARBA00005268"/>
    </source>
</evidence>
<dbReference type="EMBL" id="LT629973">
    <property type="protein sequence ID" value="SEH77352.1"/>
    <property type="molecule type" value="Genomic_DNA"/>
</dbReference>
<dbReference type="AlphaFoldDB" id="A0A1C7PB46"/>
<dbReference type="Pfam" id="PF03649">
    <property type="entry name" value="UPF0014"/>
    <property type="match status" value="1"/>
</dbReference>
<evidence type="ECO:0000256" key="5">
    <source>
        <dbReference type="ARBA" id="ARBA00023136"/>
    </source>
</evidence>
<evidence type="ECO:0000313" key="7">
    <source>
        <dbReference type="EMBL" id="SEH77352.1"/>
    </source>
</evidence>
<accession>A0A1C7PB46</accession>